<organism evidence="8 9">
    <name type="scientific">Bacteroides nordii CL02T12C05</name>
    <dbReference type="NCBI Taxonomy" id="997884"/>
    <lineage>
        <taxon>Bacteria</taxon>
        <taxon>Pseudomonadati</taxon>
        <taxon>Bacteroidota</taxon>
        <taxon>Bacteroidia</taxon>
        <taxon>Bacteroidales</taxon>
        <taxon>Bacteroidaceae</taxon>
        <taxon>Bacteroides</taxon>
    </lineage>
</organism>
<dbReference type="STRING" id="997884.HMPREF1068_01862"/>
<dbReference type="PATRIC" id="fig|997884.3.peg.1895"/>
<evidence type="ECO:0000256" key="6">
    <source>
        <dbReference type="ARBA" id="ARBA00022825"/>
    </source>
</evidence>
<dbReference type="Gene3D" id="2.40.10.10">
    <property type="entry name" value="Trypsin-like serine proteases"/>
    <property type="match status" value="1"/>
</dbReference>
<evidence type="ECO:0000256" key="1">
    <source>
        <dbReference type="ARBA" id="ARBA00010491"/>
    </source>
</evidence>
<dbReference type="HOGENOM" id="CLU_013776_0_0_10"/>
<dbReference type="InterPro" id="IPR009003">
    <property type="entry name" value="Peptidase_S1_PA"/>
</dbReference>
<dbReference type="Proteomes" id="UP000003089">
    <property type="component" value="Unassembled WGS sequence"/>
</dbReference>
<comment type="similarity">
    <text evidence="1 7">Belongs to the peptidase S46 family.</text>
</comment>
<dbReference type="FunFam" id="2.40.10.10:FF:000128">
    <property type="entry name" value="S46 family peptidase"/>
    <property type="match status" value="1"/>
</dbReference>
<dbReference type="PANTHER" id="PTHR38469:SF1">
    <property type="entry name" value="PERIPLASMIC PEPTIDASE SUBFAMILY S1B"/>
    <property type="match status" value="1"/>
</dbReference>
<accession>I8XN58</accession>
<reference evidence="8 9" key="1">
    <citation type="submission" date="2012-02" db="EMBL/GenBank/DDBJ databases">
        <title>The Genome Sequence of Bacteroides nordii CL02T12C05.</title>
        <authorList>
            <consortium name="The Broad Institute Genome Sequencing Platform"/>
            <person name="Earl A."/>
            <person name="Ward D."/>
            <person name="Feldgarden M."/>
            <person name="Gevers D."/>
            <person name="Zitomersky N.L."/>
            <person name="Coyne M.J."/>
            <person name="Comstock L.E."/>
            <person name="Young S.K."/>
            <person name="Zeng Q."/>
            <person name="Gargeya S."/>
            <person name="Fitzgerald M."/>
            <person name="Haas B."/>
            <person name="Abouelleil A."/>
            <person name="Alvarado L."/>
            <person name="Arachchi H.M."/>
            <person name="Berlin A."/>
            <person name="Chapman S.B."/>
            <person name="Gearin G."/>
            <person name="Goldberg J."/>
            <person name="Griggs A."/>
            <person name="Gujja S."/>
            <person name="Hansen M."/>
            <person name="Heiman D."/>
            <person name="Howarth C."/>
            <person name="Larimer J."/>
            <person name="Lui A."/>
            <person name="MacDonald P.J.P."/>
            <person name="McCowen C."/>
            <person name="Montmayeur A."/>
            <person name="Murphy C."/>
            <person name="Neiman D."/>
            <person name="Pearson M."/>
            <person name="Priest M."/>
            <person name="Roberts A."/>
            <person name="Saif S."/>
            <person name="Shea T."/>
            <person name="Sisk P."/>
            <person name="Stolte C."/>
            <person name="Sykes S."/>
            <person name="Wortman J."/>
            <person name="Nusbaum C."/>
            <person name="Birren B."/>
        </authorList>
    </citation>
    <scope>NUCLEOTIDE SEQUENCE [LARGE SCALE GENOMIC DNA]</scope>
    <source>
        <strain evidence="8 9">CL02T12C05</strain>
    </source>
</reference>
<evidence type="ECO:0000313" key="8">
    <source>
        <dbReference type="EMBL" id="EIY52315.1"/>
    </source>
</evidence>
<dbReference type="EC" id="3.4.14.-" evidence="7"/>
<evidence type="ECO:0000256" key="2">
    <source>
        <dbReference type="ARBA" id="ARBA00022438"/>
    </source>
</evidence>
<keyword evidence="2 7" id="KW-0031">Aminopeptidase</keyword>
<keyword evidence="3 7" id="KW-0645">Protease</keyword>
<feature type="chain" id="PRO_5023110745" description="Dipeptidyl-peptidase" evidence="7">
    <location>
        <begin position="22"/>
        <end position="721"/>
    </location>
</feature>
<evidence type="ECO:0000256" key="3">
    <source>
        <dbReference type="ARBA" id="ARBA00022670"/>
    </source>
</evidence>
<evidence type="ECO:0000256" key="7">
    <source>
        <dbReference type="RuleBase" id="RU366067"/>
    </source>
</evidence>
<dbReference type="RefSeq" id="WP_007484907.1">
    <property type="nucleotide sequence ID" value="NZ_JH724314.1"/>
</dbReference>
<dbReference type="SUPFAM" id="SSF50494">
    <property type="entry name" value="Trypsin-like serine proteases"/>
    <property type="match status" value="1"/>
</dbReference>
<comment type="caution">
    <text evidence="8">The sequence shown here is derived from an EMBL/GenBank/DDBJ whole genome shotgun (WGS) entry which is preliminary data.</text>
</comment>
<dbReference type="MEROPS" id="S46.002"/>
<keyword evidence="9" id="KW-1185">Reference proteome</keyword>
<protein>
    <recommendedName>
        <fullName evidence="7">Dipeptidyl-peptidase</fullName>
        <ecNumber evidence="7">3.4.14.-</ecNumber>
    </recommendedName>
</protein>
<evidence type="ECO:0000256" key="5">
    <source>
        <dbReference type="ARBA" id="ARBA00022801"/>
    </source>
</evidence>
<dbReference type="GO" id="GO:0043171">
    <property type="term" value="P:peptide catabolic process"/>
    <property type="evidence" value="ECO:0007669"/>
    <property type="project" value="UniProtKB-UniRule"/>
</dbReference>
<dbReference type="GO" id="GO:0070009">
    <property type="term" value="F:serine-type aminopeptidase activity"/>
    <property type="evidence" value="ECO:0007669"/>
    <property type="project" value="UniProtKB-UniRule"/>
</dbReference>
<name>I8XN58_9BACE</name>
<feature type="signal peptide" evidence="7">
    <location>
        <begin position="1"/>
        <end position="21"/>
    </location>
</feature>
<dbReference type="PANTHER" id="PTHR38469">
    <property type="entry name" value="PERIPLASMIC PEPTIDASE SUBFAMILY S1B"/>
    <property type="match status" value="1"/>
</dbReference>
<dbReference type="EMBL" id="AGXS01000015">
    <property type="protein sequence ID" value="EIY52315.1"/>
    <property type="molecule type" value="Genomic_DNA"/>
</dbReference>
<evidence type="ECO:0000256" key="4">
    <source>
        <dbReference type="ARBA" id="ARBA00022729"/>
    </source>
</evidence>
<dbReference type="Pfam" id="PF10459">
    <property type="entry name" value="Peptidase_S46"/>
    <property type="match status" value="1"/>
</dbReference>
<proteinExistence type="inferred from homology"/>
<sequence>MNKLKLYVLALMALIVCSVKADEGMWLLQLMQQQNSIDMMKKQGLKLEATDLYNPNGVSLKDAVGIFGGGCTGEIISPEGLILTNHHCGYSSIQQHSSVEHDYLTDGFWATSRDKELPTPGLKFTFIERIEDITDLVNQKIESKEITEAESFTPEFLNKLAKDLYAKSDLNEKPGIVPQALPFYAGNKFYMFYKKVYPDVRMVAAPPSSVGKFGGETDNWMWPRHTGDFSMFRIYADANGEPAEYSADNVPLKTKKHLSISLKGLKEGDYAMIMGFPGSTSRYLTVSEVKERMNSTNEPRIRIRTARLNILKEVMNASDKTRIQYANKYAGSSNYWKNSIGMNKAIIDNDVLGTKAEQEARFAQFAKEKNNAAYMNVVKEIDDAIAITAPLTYQATCLTEAFFAAIEFGSPYQIMEKLEKALEEKNDSAINANIEILKKVFADIHDKDYDHEVDRKVAKALFPLYAEMIPAEQRPNFYNTIEKEYKGDYNKFVDAIYDSSIMANQANFDKFIKKPTVKAIQKDLATQYSRGKYEKLIELRSALQAEDEKLDSLHKIYIRGLGEMKLPVPSYPDANFTLRLTYGNVKPYSPRDGVFYKYYTTTDGILEKENPEDREFNVPAKLKELIEKKDFGRYAMPNGDMPVCFLSTNDITGGNSGSPVLNENGELIGCAFDGNWESLSGDINFDNDLQRCINLDIRYVLFILDKLGGCGHLINEMTIVE</sequence>
<evidence type="ECO:0000313" key="9">
    <source>
        <dbReference type="Proteomes" id="UP000003089"/>
    </source>
</evidence>
<keyword evidence="6 7" id="KW-0720">Serine protease</keyword>
<comment type="function">
    <text evidence="7">Catalyzes the removal of dipeptides from the N-terminus of oligopeptides.</text>
</comment>
<dbReference type="GO" id="GO:0006508">
    <property type="term" value="P:proteolysis"/>
    <property type="evidence" value="ECO:0007669"/>
    <property type="project" value="UniProtKB-KW"/>
</dbReference>
<dbReference type="AlphaFoldDB" id="I8XN58"/>
<dbReference type="GO" id="GO:0008239">
    <property type="term" value="F:dipeptidyl-peptidase activity"/>
    <property type="evidence" value="ECO:0007669"/>
    <property type="project" value="UniProtKB-UniRule"/>
</dbReference>
<dbReference type="eggNOG" id="COG3591">
    <property type="taxonomic scope" value="Bacteria"/>
</dbReference>
<gene>
    <name evidence="8" type="ORF">HMPREF1068_01862</name>
</gene>
<dbReference type="InterPro" id="IPR019500">
    <property type="entry name" value="Pep_S46"/>
</dbReference>
<dbReference type="InterPro" id="IPR043504">
    <property type="entry name" value="Peptidase_S1_PA_chymotrypsin"/>
</dbReference>
<keyword evidence="4 7" id="KW-0732">Signal</keyword>
<keyword evidence="5 7" id="KW-0378">Hydrolase</keyword>